<dbReference type="SUPFAM" id="SSF51391">
    <property type="entry name" value="Thiamin phosphate synthase"/>
    <property type="match status" value="1"/>
</dbReference>
<dbReference type="InterPro" id="IPR022998">
    <property type="entry name" value="ThiamineP_synth_TenI"/>
</dbReference>
<sequence length="237" mass="24672">MRARTSATLSAMDGAEKAEEEEVMILPAGYSDDARAIWNAATALNRAAVAVSPAAAALPPMLFFTDPDRTPRPWETAARLPAGSAVIYRAFGASDAVETGHRLREATADRGVKLLVGLDPDLAEAIDADGLHLPERAVEQAARIRSDRPDWILTAAWHGLSQPPEDLNALILSPVFPAGGASAGKPAWGVAAFERHVKAAGLPVYALGGVTPENAATLAYTGACGLAAVSAIQSAFR</sequence>
<dbReference type="CDD" id="cd00564">
    <property type="entry name" value="TMP_TenI"/>
    <property type="match status" value="1"/>
</dbReference>
<dbReference type="Proteomes" id="UP000197050">
    <property type="component" value="Chromosome"/>
</dbReference>
<name>A0A1Z3U8D0_BREVE</name>
<dbReference type="Gene3D" id="3.20.20.70">
    <property type="entry name" value="Aldolase class I"/>
    <property type="match status" value="1"/>
</dbReference>
<reference evidence="3" key="1">
    <citation type="submission" date="2017-06" db="EMBL/GenBank/DDBJ databases">
        <title>FDA dAtabase for Regulatory Grade micrObial Sequences (FDA-ARGOS): Supporting development and validation of Infectious Disease Dx tests.</title>
        <authorList>
            <person name="Minogue T."/>
            <person name="Wolcott M."/>
            <person name="Wasieloski L."/>
            <person name="Aguilar W."/>
            <person name="Moore D."/>
            <person name="Tallon L."/>
            <person name="Sadzewicz L."/>
            <person name="Sengamalay N."/>
            <person name="Ott S."/>
            <person name="Godinez A."/>
            <person name="Nagaraj S."/>
            <person name="Nadendla S."/>
            <person name="Geyer C."/>
            <person name="Sichtig H."/>
        </authorList>
    </citation>
    <scope>NUCLEOTIDE SEQUENCE [LARGE SCALE GENOMIC DNA]</scope>
    <source>
        <strain evidence="3">FDAARGOS_289</strain>
    </source>
</reference>
<accession>A0A1Z3U8D0</accession>
<dbReference type="GO" id="GO:0009228">
    <property type="term" value="P:thiamine biosynthetic process"/>
    <property type="evidence" value="ECO:0007669"/>
    <property type="project" value="UniProtKB-KW"/>
</dbReference>
<gene>
    <name evidence="2" type="ORF">CEP68_08535</name>
</gene>
<organism evidence="2 3">
    <name type="scientific">Brevundimonas vesicularis</name>
    <name type="common">Pseudomonas vesicularis</name>
    <dbReference type="NCBI Taxonomy" id="41276"/>
    <lineage>
        <taxon>Bacteria</taxon>
        <taxon>Pseudomonadati</taxon>
        <taxon>Pseudomonadota</taxon>
        <taxon>Alphaproteobacteria</taxon>
        <taxon>Caulobacterales</taxon>
        <taxon>Caulobacteraceae</taxon>
        <taxon>Brevundimonas</taxon>
    </lineage>
</organism>
<dbReference type="AlphaFoldDB" id="A0A1Z3U8D0"/>
<dbReference type="InterPro" id="IPR013785">
    <property type="entry name" value="Aldolase_TIM"/>
</dbReference>
<feature type="domain" description="Thiamine phosphate synthase/TenI" evidence="1">
    <location>
        <begin position="84"/>
        <end position="232"/>
    </location>
</feature>
<protein>
    <submittedName>
        <fullName evidence="2">Thiamine phosphate synthase</fullName>
    </submittedName>
</protein>
<evidence type="ECO:0000313" key="2">
    <source>
        <dbReference type="EMBL" id="ASE39547.1"/>
    </source>
</evidence>
<evidence type="ECO:0000259" key="1">
    <source>
        <dbReference type="Pfam" id="PF02581"/>
    </source>
</evidence>
<proteinExistence type="predicted"/>
<evidence type="ECO:0000313" key="3">
    <source>
        <dbReference type="Proteomes" id="UP000197050"/>
    </source>
</evidence>
<dbReference type="EMBL" id="CP022048">
    <property type="protein sequence ID" value="ASE39547.1"/>
    <property type="molecule type" value="Genomic_DNA"/>
</dbReference>
<dbReference type="Pfam" id="PF02581">
    <property type="entry name" value="TMP-TENI"/>
    <property type="match status" value="1"/>
</dbReference>
<dbReference type="InterPro" id="IPR036206">
    <property type="entry name" value="ThiamineP_synth_sf"/>
</dbReference>
<dbReference type="KEGG" id="bvc:CEP68_08535"/>